<gene>
    <name evidence="1" type="ORF">LOK49_LG03G02562</name>
</gene>
<evidence type="ECO:0000313" key="2">
    <source>
        <dbReference type="Proteomes" id="UP001060215"/>
    </source>
</evidence>
<dbReference type="EMBL" id="CM045763">
    <property type="protein sequence ID" value="KAI8023795.1"/>
    <property type="molecule type" value="Genomic_DNA"/>
</dbReference>
<proteinExistence type="predicted"/>
<sequence length="101" mass="11446">MYNNSGKLQFTYNEFVLGDLIWVRLRGSLWWPAQVVDDNTVSQRDKPINRSVGKVHVMAEMAPIAKVGDLSDVVTGLARVCVLRGHKVDIMIPFYECIPKQ</sequence>
<keyword evidence="2" id="KW-1185">Reference proteome</keyword>
<organism evidence="1 2">
    <name type="scientific">Camellia lanceoleosa</name>
    <dbReference type="NCBI Taxonomy" id="1840588"/>
    <lineage>
        <taxon>Eukaryota</taxon>
        <taxon>Viridiplantae</taxon>
        <taxon>Streptophyta</taxon>
        <taxon>Embryophyta</taxon>
        <taxon>Tracheophyta</taxon>
        <taxon>Spermatophyta</taxon>
        <taxon>Magnoliopsida</taxon>
        <taxon>eudicotyledons</taxon>
        <taxon>Gunneridae</taxon>
        <taxon>Pentapetalae</taxon>
        <taxon>asterids</taxon>
        <taxon>Ericales</taxon>
        <taxon>Theaceae</taxon>
        <taxon>Camellia</taxon>
    </lineage>
</organism>
<comment type="caution">
    <text evidence="1">The sequence shown here is derived from an EMBL/GenBank/DDBJ whole genome shotgun (WGS) entry which is preliminary data.</text>
</comment>
<accession>A0ACC0IEI3</accession>
<evidence type="ECO:0000313" key="1">
    <source>
        <dbReference type="EMBL" id="KAI8023795.1"/>
    </source>
</evidence>
<dbReference type="Proteomes" id="UP001060215">
    <property type="component" value="Chromosome 6"/>
</dbReference>
<reference evidence="1 2" key="1">
    <citation type="journal article" date="2022" name="Plant J.">
        <title>Chromosome-level genome of Camellia lanceoleosa provides a valuable resource for understanding genome evolution and self-incompatibility.</title>
        <authorList>
            <person name="Gong W."/>
            <person name="Xiao S."/>
            <person name="Wang L."/>
            <person name="Liao Z."/>
            <person name="Chang Y."/>
            <person name="Mo W."/>
            <person name="Hu G."/>
            <person name="Li W."/>
            <person name="Zhao G."/>
            <person name="Zhu H."/>
            <person name="Hu X."/>
            <person name="Ji K."/>
            <person name="Xiang X."/>
            <person name="Song Q."/>
            <person name="Yuan D."/>
            <person name="Jin S."/>
            <person name="Zhang L."/>
        </authorList>
    </citation>
    <scope>NUCLEOTIDE SEQUENCE [LARGE SCALE GENOMIC DNA]</scope>
    <source>
        <strain evidence="1">SQ_2022a</strain>
    </source>
</reference>
<name>A0ACC0IEI3_9ERIC</name>
<protein>
    <submittedName>
        <fullName evidence="1">Uncharacterized protein</fullName>
    </submittedName>
</protein>